<evidence type="ECO:0000256" key="6">
    <source>
        <dbReference type="ARBA" id="ARBA00023267"/>
    </source>
</evidence>
<dbReference type="InterPro" id="IPR005482">
    <property type="entry name" value="Biotin_COase_C"/>
</dbReference>
<proteinExistence type="predicted"/>
<dbReference type="InterPro" id="IPR050856">
    <property type="entry name" value="Biotin_carboxylase_complex"/>
</dbReference>
<evidence type="ECO:0000313" key="12">
    <source>
        <dbReference type="EMBL" id="MFC7330652.1"/>
    </source>
</evidence>
<dbReference type="PROSITE" id="PS00866">
    <property type="entry name" value="CPSASE_1"/>
    <property type="match status" value="1"/>
</dbReference>
<evidence type="ECO:0000256" key="2">
    <source>
        <dbReference type="ARBA" id="ARBA00013263"/>
    </source>
</evidence>
<dbReference type="PROSITE" id="PS50975">
    <property type="entry name" value="ATP_GRASP"/>
    <property type="match status" value="1"/>
</dbReference>
<gene>
    <name evidence="12" type="ORF">ACFQRF_23250</name>
</gene>
<dbReference type="Pfam" id="PF02786">
    <property type="entry name" value="CPSase_L_D2"/>
    <property type="match status" value="2"/>
</dbReference>
<dbReference type="InterPro" id="IPR016185">
    <property type="entry name" value="PreATP-grasp_dom_sf"/>
</dbReference>
<dbReference type="Pfam" id="PF00364">
    <property type="entry name" value="Biotin_lipoyl"/>
    <property type="match status" value="1"/>
</dbReference>
<organism evidence="12 13">
    <name type="scientific">Marinactinospora rubrisoli</name>
    <dbReference type="NCBI Taxonomy" id="2715399"/>
    <lineage>
        <taxon>Bacteria</taxon>
        <taxon>Bacillati</taxon>
        <taxon>Actinomycetota</taxon>
        <taxon>Actinomycetes</taxon>
        <taxon>Streptosporangiales</taxon>
        <taxon>Nocardiopsidaceae</taxon>
        <taxon>Marinactinospora</taxon>
    </lineage>
</organism>
<evidence type="ECO:0000259" key="10">
    <source>
        <dbReference type="PROSITE" id="PS50975"/>
    </source>
</evidence>
<dbReference type="PROSITE" id="PS00867">
    <property type="entry name" value="CPSASE_2"/>
    <property type="match status" value="1"/>
</dbReference>
<feature type="region of interest" description="Disordered" evidence="8">
    <location>
        <begin position="1"/>
        <end position="25"/>
    </location>
</feature>
<keyword evidence="4 7" id="KW-0547">Nucleotide-binding</keyword>
<accession>A0ABW2KL01</accession>
<feature type="compositionally biased region" description="Polar residues" evidence="8">
    <location>
        <begin position="1"/>
        <end position="16"/>
    </location>
</feature>
<dbReference type="EMBL" id="JBHTBH010000013">
    <property type="protein sequence ID" value="MFC7330652.1"/>
    <property type="molecule type" value="Genomic_DNA"/>
</dbReference>
<evidence type="ECO:0000256" key="5">
    <source>
        <dbReference type="ARBA" id="ARBA00022840"/>
    </source>
</evidence>
<dbReference type="SMART" id="SM00878">
    <property type="entry name" value="Biotin_carb_C"/>
    <property type="match status" value="1"/>
</dbReference>
<keyword evidence="3" id="KW-0436">Ligase</keyword>
<dbReference type="PANTHER" id="PTHR18866:SF33">
    <property type="entry name" value="METHYLCROTONOYL-COA CARBOXYLASE SUBUNIT ALPHA, MITOCHONDRIAL-RELATED"/>
    <property type="match status" value="1"/>
</dbReference>
<dbReference type="Pfam" id="PF00289">
    <property type="entry name" value="Biotin_carb_N"/>
    <property type="match status" value="1"/>
</dbReference>
<evidence type="ECO:0000259" key="11">
    <source>
        <dbReference type="PROSITE" id="PS50979"/>
    </source>
</evidence>
<dbReference type="CDD" id="cd06850">
    <property type="entry name" value="biotinyl_domain"/>
    <property type="match status" value="1"/>
</dbReference>
<dbReference type="SUPFAM" id="SSF51246">
    <property type="entry name" value="Rudiment single hybrid motif"/>
    <property type="match status" value="1"/>
</dbReference>
<dbReference type="PROSITE" id="PS50979">
    <property type="entry name" value="BC"/>
    <property type="match status" value="1"/>
</dbReference>
<dbReference type="SUPFAM" id="SSF56059">
    <property type="entry name" value="Glutathione synthetase ATP-binding domain-like"/>
    <property type="match status" value="1"/>
</dbReference>
<evidence type="ECO:0000256" key="3">
    <source>
        <dbReference type="ARBA" id="ARBA00022598"/>
    </source>
</evidence>
<dbReference type="InterPro" id="IPR011053">
    <property type="entry name" value="Single_hybrid_motif"/>
</dbReference>
<evidence type="ECO:0000256" key="7">
    <source>
        <dbReference type="PROSITE-ProRule" id="PRU00409"/>
    </source>
</evidence>
<dbReference type="PROSITE" id="PS50968">
    <property type="entry name" value="BIOTINYL_LIPOYL"/>
    <property type="match status" value="1"/>
</dbReference>
<evidence type="ECO:0000259" key="9">
    <source>
        <dbReference type="PROSITE" id="PS50968"/>
    </source>
</evidence>
<dbReference type="SUPFAM" id="SSF51230">
    <property type="entry name" value="Single hybrid motif"/>
    <property type="match status" value="1"/>
</dbReference>
<dbReference type="InterPro" id="IPR011764">
    <property type="entry name" value="Biotin_carboxylation_dom"/>
</dbReference>
<keyword evidence="5 7" id="KW-0067">ATP-binding</keyword>
<dbReference type="InterPro" id="IPR005481">
    <property type="entry name" value="BC-like_N"/>
</dbReference>
<dbReference type="Gene3D" id="2.40.50.100">
    <property type="match status" value="1"/>
</dbReference>
<feature type="domain" description="Biotin carboxylation" evidence="11">
    <location>
        <begin position="34"/>
        <end position="537"/>
    </location>
</feature>
<evidence type="ECO:0000256" key="1">
    <source>
        <dbReference type="ARBA" id="ARBA00001953"/>
    </source>
</evidence>
<dbReference type="PANTHER" id="PTHR18866">
    <property type="entry name" value="CARBOXYLASE:PYRUVATE/ACETYL-COA/PROPIONYL-COA CARBOXYLASE"/>
    <property type="match status" value="1"/>
</dbReference>
<evidence type="ECO:0000256" key="8">
    <source>
        <dbReference type="SAM" id="MobiDB-lite"/>
    </source>
</evidence>
<protein>
    <recommendedName>
        <fullName evidence="2">biotin carboxylase</fullName>
        <ecNumber evidence="2">6.3.4.14</ecNumber>
    </recommendedName>
</protein>
<evidence type="ECO:0000313" key="13">
    <source>
        <dbReference type="Proteomes" id="UP001596540"/>
    </source>
</evidence>
<feature type="domain" description="ATP-grasp" evidence="10">
    <location>
        <begin position="152"/>
        <end position="408"/>
    </location>
</feature>
<dbReference type="InterPro" id="IPR011761">
    <property type="entry name" value="ATP-grasp"/>
</dbReference>
<dbReference type="RefSeq" id="WP_379873298.1">
    <property type="nucleotide sequence ID" value="NZ_JBHTBH010000013.1"/>
</dbReference>
<dbReference type="Pfam" id="PF21139">
    <property type="entry name" value="BT_MCC_alpha"/>
    <property type="match status" value="1"/>
</dbReference>
<dbReference type="Gene3D" id="3.30.470.20">
    <property type="entry name" value="ATP-grasp fold, B domain"/>
    <property type="match status" value="2"/>
</dbReference>
<name>A0ABW2KL01_9ACTN</name>
<dbReference type="InterPro" id="IPR005479">
    <property type="entry name" value="CPAse_ATP-bd"/>
</dbReference>
<sequence length="783" mass="80985">MTPDQASSSVPATDATSPVPATEAALSVPATEAVTPTVLVANRGEIAVRVMRTLRRLGLRSVAIHTAADAGAPHTRAADVAVQVGDGGTAGYLDGPAVIAAAHATGATMIHPGYGFLSENADFARACAAAGLVFVGPPPEAIEAMGDKIRAKRTVADAGVPLLPGFAERDGAPMSDDELLRAAAEVGYPLLIKPSAGGGGKGMRLVREPSELPDAAAAARREARGAFGSDTLLVERFVERPRHIEVQVLADSHGAVLHLGERECSLQRRHQKIIEEAPSPLLTPAQRAAMGEAAVAAAKACGYVGAGTVEFIVAGAPTGPAATGDPAAGADGGQADVEVPGEPLASSQTHQGLTLPPQDPSLWTDAVDYAFLEMNTRLQVEHPVTEAVVTVGGRRGIDLVELQLRIALGEPLPFTQADIDLTGHAVEARVYAEDPARDFLPTGGSVLLLDEPRGPDVRVDSGLAEGAAVGSAYDPMLAKVVAWAPDRAAALRRLDTALGEYTLLGCTTNVAFLRRLLRHPEVTAGRLDTGLTERARPHLAPATDPPEEVYAAAALDCQLALEPPGPVLDRFDVPDGWRVGGPAWTPWRLRAPGGEPVTVRVRRDARRPHHYQVRVADGPVVAATAARTTGGRALEVSYGGRTYRYARAERDGGGAGIAPHDTAPEATLWLGSGGSAWRIAEQPALAPARATAAAGDGTVRSPMPGTVLAVPVEPGARVRAGAPVAVVEAMKMEHTVTAPLDGVITRLEVRPGQPVAMDTILAVIAPESPETPATPAGAATAEE</sequence>
<dbReference type="InterPro" id="IPR011054">
    <property type="entry name" value="Rudment_hybrid_motif"/>
</dbReference>
<dbReference type="InterPro" id="IPR000089">
    <property type="entry name" value="Biotin_lipoyl"/>
</dbReference>
<dbReference type="SUPFAM" id="SSF52440">
    <property type="entry name" value="PreATP-grasp domain"/>
    <property type="match status" value="1"/>
</dbReference>
<keyword evidence="13" id="KW-1185">Reference proteome</keyword>
<dbReference type="EC" id="6.3.4.14" evidence="2"/>
<evidence type="ECO:0000256" key="4">
    <source>
        <dbReference type="ARBA" id="ARBA00022741"/>
    </source>
</evidence>
<comment type="caution">
    <text evidence="12">The sequence shown here is derived from an EMBL/GenBank/DDBJ whole genome shotgun (WGS) entry which is preliminary data.</text>
</comment>
<reference evidence="13" key="1">
    <citation type="journal article" date="2019" name="Int. J. Syst. Evol. Microbiol.">
        <title>The Global Catalogue of Microorganisms (GCM) 10K type strain sequencing project: providing services to taxonomists for standard genome sequencing and annotation.</title>
        <authorList>
            <consortium name="The Broad Institute Genomics Platform"/>
            <consortium name="The Broad Institute Genome Sequencing Center for Infectious Disease"/>
            <person name="Wu L."/>
            <person name="Ma J."/>
        </authorList>
    </citation>
    <scope>NUCLEOTIDE SEQUENCE [LARGE SCALE GENOMIC DNA]</scope>
    <source>
        <strain evidence="13">CGMCC 4.7382</strain>
    </source>
</reference>
<keyword evidence="6" id="KW-0092">Biotin</keyword>
<dbReference type="InterPro" id="IPR048429">
    <property type="entry name" value="MCC_alpha_BT"/>
</dbReference>
<dbReference type="Pfam" id="PF02785">
    <property type="entry name" value="Biotin_carb_C"/>
    <property type="match status" value="1"/>
</dbReference>
<feature type="domain" description="Lipoyl-binding" evidence="9">
    <location>
        <begin position="685"/>
        <end position="765"/>
    </location>
</feature>
<comment type="cofactor">
    <cofactor evidence="1">
        <name>biotin</name>
        <dbReference type="ChEBI" id="CHEBI:57586"/>
    </cofactor>
</comment>
<dbReference type="Proteomes" id="UP001596540">
    <property type="component" value="Unassembled WGS sequence"/>
</dbReference>